<dbReference type="Proteomes" id="UP000245539">
    <property type="component" value="Unassembled WGS sequence"/>
</dbReference>
<comment type="caution">
    <text evidence="1">The sequence shown here is derived from an EMBL/GenBank/DDBJ whole genome shotgun (WGS) entry which is preliminary data.</text>
</comment>
<name>A0A317CBC4_9GAMM</name>
<reference evidence="1 2" key="1">
    <citation type="submission" date="2018-05" db="EMBL/GenBank/DDBJ databases">
        <title>Leucothrix arctica sp. nov., isolated from Arctic seawater.</title>
        <authorList>
            <person name="Choi A."/>
            <person name="Baek K."/>
        </authorList>
    </citation>
    <scope>NUCLEOTIDE SEQUENCE [LARGE SCALE GENOMIC DNA]</scope>
    <source>
        <strain evidence="1 2">JCM 18388</strain>
    </source>
</reference>
<sequence>MKSQDIGLLLKLVSLEEQETQSSNDREISYTARALEQETGISKSQVNLSINRCYDIGLLKKDRRSGVPRVNVRALEEFICYGLKYVFPAKAGVLTRGIPTAFAAPILSDKLMSAGDLPLVWPDAKGSTKGLSIEPLFKSATTAIQNDPKLYALLALVDAIRVGHPREANLAKQLLKEQLGVSPA</sequence>
<dbReference type="OrthoDB" id="194359at2"/>
<proteinExistence type="predicted"/>
<dbReference type="RefSeq" id="WP_109838413.1">
    <property type="nucleotide sequence ID" value="NZ_QGKM01000043.1"/>
</dbReference>
<keyword evidence="2" id="KW-1185">Reference proteome</keyword>
<evidence type="ECO:0000313" key="1">
    <source>
        <dbReference type="EMBL" id="PWQ95657.1"/>
    </source>
</evidence>
<organism evidence="1 2">
    <name type="scientific">Leucothrix pacifica</name>
    <dbReference type="NCBI Taxonomy" id="1247513"/>
    <lineage>
        <taxon>Bacteria</taxon>
        <taxon>Pseudomonadati</taxon>
        <taxon>Pseudomonadota</taxon>
        <taxon>Gammaproteobacteria</taxon>
        <taxon>Thiotrichales</taxon>
        <taxon>Thiotrichaceae</taxon>
        <taxon>Leucothrix</taxon>
    </lineage>
</organism>
<protein>
    <submittedName>
        <fullName evidence="1">Uncharacterized protein</fullName>
    </submittedName>
</protein>
<gene>
    <name evidence="1" type="ORF">DKW60_14675</name>
</gene>
<accession>A0A317CBC4</accession>
<evidence type="ECO:0000313" key="2">
    <source>
        <dbReference type="Proteomes" id="UP000245539"/>
    </source>
</evidence>
<dbReference type="AlphaFoldDB" id="A0A317CBC4"/>
<dbReference type="EMBL" id="QGKM01000043">
    <property type="protein sequence ID" value="PWQ95657.1"/>
    <property type="molecule type" value="Genomic_DNA"/>
</dbReference>